<reference evidence="1" key="1">
    <citation type="journal article" date="2011" name="Nat. Biotechnol.">
        <title>Genome sequencing and comparison of two nonhuman primate animal models, the cynomolgus and Chinese rhesus macaques.</title>
        <authorList>
            <person name="Yan G."/>
            <person name="Zhang G."/>
            <person name="Fang X."/>
            <person name="Zhang Y."/>
            <person name="Li C."/>
            <person name="Ling F."/>
            <person name="Cooper D.N."/>
            <person name="Li Q."/>
            <person name="Li Y."/>
            <person name="van Gool A.J."/>
            <person name="Du H."/>
            <person name="Chen J."/>
            <person name="Chen R."/>
            <person name="Zhang P."/>
            <person name="Huang Z."/>
            <person name="Thompson J.R."/>
            <person name="Meng Y."/>
            <person name="Bai Y."/>
            <person name="Wang J."/>
            <person name="Zhuo M."/>
            <person name="Wang T."/>
            <person name="Huang Y."/>
            <person name="Wei L."/>
            <person name="Li J."/>
            <person name="Wang Z."/>
            <person name="Hu H."/>
            <person name="Yang P."/>
            <person name="Le L."/>
            <person name="Stenson P.D."/>
            <person name="Li B."/>
            <person name="Liu X."/>
            <person name="Ball E.V."/>
            <person name="An N."/>
            <person name="Huang Q."/>
            <person name="Zhang Y."/>
            <person name="Fan W."/>
            <person name="Zhang X."/>
            <person name="Li Y."/>
            <person name="Wang W."/>
            <person name="Katze M.G."/>
            <person name="Su B."/>
            <person name="Nielsen R."/>
            <person name="Yang H."/>
            <person name="Wang J."/>
            <person name="Wang X."/>
            <person name="Wang J."/>
        </authorList>
    </citation>
    <scope>NUCLEOTIDE SEQUENCE [LARGE SCALE GENOMIC DNA]</scope>
    <source>
        <strain evidence="1">CR-5</strain>
    </source>
</reference>
<feature type="non-terminal residue" evidence="1">
    <location>
        <position position="1"/>
    </location>
</feature>
<gene>
    <name evidence="1" type="ORF">EGK_09546</name>
</gene>
<name>G7NKD9_MACMU</name>
<accession>G7NKD9</accession>
<protein>
    <submittedName>
        <fullName evidence="1">Uncharacterized protein</fullName>
    </submittedName>
</protein>
<proteinExistence type="predicted"/>
<evidence type="ECO:0000313" key="1">
    <source>
        <dbReference type="EMBL" id="EHH29187.1"/>
    </source>
</evidence>
<dbReference type="AlphaFoldDB" id="G7NKD9"/>
<dbReference type="Proteomes" id="UP000013456">
    <property type="component" value="Chromosome 18"/>
</dbReference>
<sequence length="133" mass="14235">QGKGPRRTVLIMSKVGLRGGLSNQMAMKVLDPLRQALDNSMQSNNLCQHPQPLAFHVSAAVASMGTQASSLLGPLPHLSSFVFQPVHSLFSPLGPHGAEVFKKAYLLGRGRSPAHLGAFPRRLTATLPCLPTF</sequence>
<dbReference type="EMBL" id="CM001270">
    <property type="protein sequence ID" value="EHH29187.1"/>
    <property type="molecule type" value="Genomic_DNA"/>
</dbReference>
<organism evidence="1">
    <name type="scientific">Macaca mulatta</name>
    <name type="common">Rhesus macaque</name>
    <dbReference type="NCBI Taxonomy" id="9544"/>
    <lineage>
        <taxon>Eukaryota</taxon>
        <taxon>Metazoa</taxon>
        <taxon>Chordata</taxon>
        <taxon>Craniata</taxon>
        <taxon>Vertebrata</taxon>
        <taxon>Euteleostomi</taxon>
        <taxon>Mammalia</taxon>
        <taxon>Eutheria</taxon>
        <taxon>Euarchontoglires</taxon>
        <taxon>Primates</taxon>
        <taxon>Haplorrhini</taxon>
        <taxon>Catarrhini</taxon>
        <taxon>Cercopithecidae</taxon>
        <taxon>Cercopithecinae</taxon>
        <taxon>Macaca</taxon>
    </lineage>
</organism>
<feature type="non-terminal residue" evidence="1">
    <location>
        <position position="133"/>
    </location>
</feature>